<dbReference type="STRING" id="2070753.A0A3A2ZT67"/>
<dbReference type="Proteomes" id="UP000266188">
    <property type="component" value="Unassembled WGS sequence"/>
</dbReference>
<comment type="subcellular location">
    <subcellularLocation>
        <location evidence="6">Membrane</location>
        <topology evidence="6">Single-pass membrane protein</topology>
    </subcellularLocation>
    <subcellularLocation>
        <location evidence="6">Endoplasmic reticulum membrane</location>
        <topology evidence="6">Single-pass membrane protein</topology>
    </subcellularLocation>
</comment>
<evidence type="ECO:0000313" key="8">
    <source>
        <dbReference type="EMBL" id="RJE25513.1"/>
    </source>
</evidence>
<evidence type="ECO:0000256" key="4">
    <source>
        <dbReference type="ARBA" id="ARBA00022989"/>
    </source>
</evidence>
<sequence>MAQTPRQRRANEKFAKNETAKQGKRQAATTSQKQNAKSPLSTGWVVLLAFIICGGLAFELLRIVPEIWSFFVAIFNRLTG</sequence>
<comment type="function">
    <text evidence="6">Interacts with target proteins during translocation into the lumen of the endoplasmic reticulum. Protects unfolded target proteins against degradation and facilitate correct glycosylation.</text>
</comment>
<comment type="caution">
    <text evidence="8">The sequence shown here is derived from an EMBL/GenBank/DDBJ whole genome shotgun (WGS) entry which is preliminary data.</text>
</comment>
<evidence type="ECO:0000256" key="2">
    <source>
        <dbReference type="ARBA" id="ARBA00022692"/>
    </source>
</evidence>
<feature type="region of interest" description="Disordered" evidence="7">
    <location>
        <begin position="1"/>
        <end position="38"/>
    </location>
</feature>
<evidence type="ECO:0000256" key="3">
    <source>
        <dbReference type="ARBA" id="ARBA00022824"/>
    </source>
</evidence>
<evidence type="ECO:0000313" key="9">
    <source>
        <dbReference type="Proteomes" id="UP000266188"/>
    </source>
</evidence>
<keyword evidence="5 6" id="KW-0472">Membrane</keyword>
<keyword evidence="2 6" id="KW-0812">Transmembrane</keyword>
<keyword evidence="3 6" id="KW-0256">Endoplasmic reticulum</keyword>
<name>A0A3A2ZT67_9EURO</name>
<feature type="transmembrane region" description="Helical" evidence="6">
    <location>
        <begin position="43"/>
        <end position="61"/>
    </location>
</feature>
<protein>
    <recommendedName>
        <fullName evidence="6">Stress-associated endoplasmic reticulum protein</fullName>
    </recommendedName>
</protein>
<evidence type="ECO:0000256" key="7">
    <source>
        <dbReference type="SAM" id="MobiDB-lite"/>
    </source>
</evidence>
<dbReference type="GO" id="GO:0005789">
    <property type="term" value="C:endoplasmic reticulum membrane"/>
    <property type="evidence" value="ECO:0007669"/>
    <property type="project" value="UniProtKB-SubCell"/>
</dbReference>
<keyword evidence="4 6" id="KW-1133">Transmembrane helix</keyword>
<dbReference type="OrthoDB" id="16679at2759"/>
<dbReference type="Pfam" id="PF06624">
    <property type="entry name" value="RAMP4"/>
    <property type="match status" value="1"/>
</dbReference>
<keyword evidence="9" id="KW-1185">Reference proteome</keyword>
<proteinExistence type="inferred from homology"/>
<dbReference type="InterPro" id="IPR010580">
    <property type="entry name" value="ER_stress-assoc"/>
</dbReference>
<evidence type="ECO:0000256" key="5">
    <source>
        <dbReference type="ARBA" id="ARBA00023136"/>
    </source>
</evidence>
<dbReference type="AlphaFoldDB" id="A0A3A2ZT67"/>
<accession>A0A3A2ZT67</accession>
<reference evidence="9" key="1">
    <citation type="submission" date="2017-02" db="EMBL/GenBank/DDBJ databases">
        <authorList>
            <person name="Tafer H."/>
            <person name="Lopandic K."/>
        </authorList>
    </citation>
    <scope>NUCLEOTIDE SEQUENCE [LARGE SCALE GENOMIC DNA]</scope>
    <source>
        <strain evidence="9">CBS 366.77</strain>
    </source>
</reference>
<evidence type="ECO:0000256" key="1">
    <source>
        <dbReference type="ARBA" id="ARBA00005500"/>
    </source>
</evidence>
<organism evidence="8 9">
    <name type="scientific">Aspergillus sclerotialis</name>
    <dbReference type="NCBI Taxonomy" id="2070753"/>
    <lineage>
        <taxon>Eukaryota</taxon>
        <taxon>Fungi</taxon>
        <taxon>Dikarya</taxon>
        <taxon>Ascomycota</taxon>
        <taxon>Pezizomycotina</taxon>
        <taxon>Eurotiomycetes</taxon>
        <taxon>Eurotiomycetidae</taxon>
        <taxon>Eurotiales</taxon>
        <taxon>Aspergillaceae</taxon>
        <taxon>Aspergillus</taxon>
        <taxon>Aspergillus subgen. Polypaecilum</taxon>
    </lineage>
</organism>
<evidence type="ECO:0000256" key="6">
    <source>
        <dbReference type="RuleBase" id="RU364120"/>
    </source>
</evidence>
<feature type="compositionally biased region" description="Basic and acidic residues" evidence="7">
    <location>
        <begin position="9"/>
        <end position="21"/>
    </location>
</feature>
<feature type="compositionally biased region" description="Polar residues" evidence="7">
    <location>
        <begin position="27"/>
        <end position="38"/>
    </location>
</feature>
<gene>
    <name evidence="8" type="ORF">PHISCL_02125</name>
</gene>
<comment type="similarity">
    <text evidence="1 6">Belongs to the RAMP4 family.</text>
</comment>
<dbReference type="EMBL" id="MVGC01000045">
    <property type="protein sequence ID" value="RJE25513.1"/>
    <property type="molecule type" value="Genomic_DNA"/>
</dbReference>